<dbReference type="Pfam" id="PF01683">
    <property type="entry name" value="EB"/>
    <property type="match status" value="1"/>
</dbReference>
<dbReference type="PANTHER" id="PTHR39069:SF1">
    <property type="entry name" value="ECDYSONE-INDUCIBLE GENE E1, ISOFORM A"/>
    <property type="match status" value="1"/>
</dbReference>
<keyword evidence="3" id="KW-1185">Reference proteome</keyword>
<reference evidence="3" key="1">
    <citation type="submission" date="2013-02" db="EMBL/GenBank/DDBJ databases">
        <authorList>
            <person name="Hughes D."/>
        </authorList>
    </citation>
    <scope>NUCLEOTIDE SEQUENCE</scope>
    <source>
        <strain>Durham</strain>
        <strain evidence="3">NC isolate 2 -- Noor lab</strain>
    </source>
</reference>
<feature type="domain" description="EB" evidence="1">
    <location>
        <begin position="20"/>
        <end position="76"/>
    </location>
</feature>
<organism evidence="2 3">
    <name type="scientific">Megaselia scalaris</name>
    <name type="common">Humpbacked fly</name>
    <name type="synonym">Phora scalaris</name>
    <dbReference type="NCBI Taxonomy" id="36166"/>
    <lineage>
        <taxon>Eukaryota</taxon>
        <taxon>Metazoa</taxon>
        <taxon>Ecdysozoa</taxon>
        <taxon>Arthropoda</taxon>
        <taxon>Hexapoda</taxon>
        <taxon>Insecta</taxon>
        <taxon>Pterygota</taxon>
        <taxon>Neoptera</taxon>
        <taxon>Endopterygota</taxon>
        <taxon>Diptera</taxon>
        <taxon>Brachycera</taxon>
        <taxon>Muscomorpha</taxon>
        <taxon>Platypezoidea</taxon>
        <taxon>Phoridae</taxon>
        <taxon>Megaseliini</taxon>
        <taxon>Megaselia</taxon>
    </lineage>
</organism>
<name>T1GGV7_MEGSC</name>
<dbReference type="EMBL" id="CAQQ02108587">
    <property type="status" value="NOT_ANNOTATED_CDS"/>
    <property type="molecule type" value="Genomic_DNA"/>
</dbReference>
<dbReference type="InterPro" id="IPR006149">
    <property type="entry name" value="EB_dom"/>
</dbReference>
<reference evidence="2" key="2">
    <citation type="submission" date="2015-06" db="UniProtKB">
        <authorList>
            <consortium name="EnsemblMetazoa"/>
        </authorList>
    </citation>
    <scope>IDENTIFICATION</scope>
</reference>
<accession>T1GGV7</accession>
<dbReference type="PANTHER" id="PTHR39069">
    <property type="entry name" value="ECDYSONE-INDUCIBLE GENE E1, ISOFORM A"/>
    <property type="match status" value="1"/>
</dbReference>
<evidence type="ECO:0000259" key="1">
    <source>
        <dbReference type="Pfam" id="PF01683"/>
    </source>
</evidence>
<dbReference type="AlphaFoldDB" id="T1GGV7"/>
<dbReference type="OMA" id="HTCLSRK"/>
<evidence type="ECO:0000313" key="3">
    <source>
        <dbReference type="Proteomes" id="UP000015102"/>
    </source>
</evidence>
<protein>
    <recommendedName>
        <fullName evidence="1">EB domain-containing protein</fullName>
    </recommendedName>
</protein>
<dbReference type="HOGENOM" id="CLU_2612871_0_0_1"/>
<sequence length="79" mass="8707">MDCTDFMKGSACSMDGFCECAPYYVQLNKTTCLPSQLLGGDCRLEEQCSMKVANSSCLDGACRCVEGFLQFRKHTCLGR</sequence>
<dbReference type="EnsemblMetazoa" id="MESCA002638-RA">
    <property type="protein sequence ID" value="MESCA002638-PA"/>
    <property type="gene ID" value="MESCA002638"/>
</dbReference>
<evidence type="ECO:0000313" key="2">
    <source>
        <dbReference type="EnsemblMetazoa" id="MESCA002638-PA"/>
    </source>
</evidence>
<dbReference type="STRING" id="36166.T1GGV7"/>
<dbReference type="Proteomes" id="UP000015102">
    <property type="component" value="Unassembled WGS sequence"/>
</dbReference>
<proteinExistence type="predicted"/>